<feature type="chain" id="PRO_5044256972" evidence="1">
    <location>
        <begin position="41"/>
        <end position="175"/>
    </location>
</feature>
<organism evidence="2">
    <name type="scientific">Streptomyces sp. R41</name>
    <dbReference type="NCBI Taxonomy" id="3238632"/>
    <lineage>
        <taxon>Bacteria</taxon>
        <taxon>Bacillati</taxon>
        <taxon>Actinomycetota</taxon>
        <taxon>Actinomycetes</taxon>
        <taxon>Kitasatosporales</taxon>
        <taxon>Streptomycetaceae</taxon>
        <taxon>Streptomyces</taxon>
    </lineage>
</organism>
<accession>A0AB39RP32</accession>
<name>A0AB39RP32_9ACTN</name>
<evidence type="ECO:0000313" key="2">
    <source>
        <dbReference type="EMBL" id="XDQ55415.1"/>
    </source>
</evidence>
<sequence>MRVATRVKTRSRRTRWGARLLGAGLATAAAVGISAGPAAAAAVPPIFVADNPTEKGSCPDRSNAIRVSPSTNPQTIPVTIPNDGTGSVTVTFSDNVGDGPRRVSFTTTGTIAVSQVTVKGGDDANRYLYNAVTGFPNGIAFDTGLISPLNNGGQLPAVSHADFCFTPSNYGGGTT</sequence>
<reference evidence="2" key="1">
    <citation type="submission" date="2024-07" db="EMBL/GenBank/DDBJ databases">
        <authorList>
            <person name="Yu S.T."/>
        </authorList>
    </citation>
    <scope>NUCLEOTIDE SEQUENCE</scope>
    <source>
        <strain evidence="2">R41</strain>
    </source>
</reference>
<dbReference type="AlphaFoldDB" id="A0AB39RP32"/>
<proteinExistence type="predicted"/>
<gene>
    <name evidence="2" type="ORF">AB5J53_29000</name>
</gene>
<feature type="signal peptide" evidence="1">
    <location>
        <begin position="1"/>
        <end position="40"/>
    </location>
</feature>
<keyword evidence="1" id="KW-0732">Signal</keyword>
<dbReference type="EMBL" id="CP163443">
    <property type="protein sequence ID" value="XDQ55415.1"/>
    <property type="molecule type" value="Genomic_DNA"/>
</dbReference>
<evidence type="ECO:0000256" key="1">
    <source>
        <dbReference type="SAM" id="SignalP"/>
    </source>
</evidence>
<protein>
    <submittedName>
        <fullName evidence="2">Uncharacterized protein</fullName>
    </submittedName>
</protein>
<dbReference type="RefSeq" id="WP_369248579.1">
    <property type="nucleotide sequence ID" value="NZ_CP163443.1"/>
</dbReference>